<keyword evidence="2" id="KW-0472">Membrane</keyword>
<feature type="non-terminal residue" evidence="3">
    <location>
        <position position="341"/>
    </location>
</feature>
<dbReference type="Proteomes" id="UP000789342">
    <property type="component" value="Unassembled WGS sequence"/>
</dbReference>
<feature type="region of interest" description="Disordered" evidence="1">
    <location>
        <begin position="31"/>
        <end position="57"/>
    </location>
</feature>
<sequence length="341" mass="39626">MKVLSDTGDQTDSRDTFQIIIKVDDDIQTEKTEETASTFASSSSDNLPEGDGEPQKQIHESISSIQQLFGNCKFTTCDIFLKGKLREINILDGYFYFYTLQSLKHTKQLIAHAEKVVQFIDSLKIQVNNVSEVLHLMAISKELIKDSKKKKEIIDELIKNYDHNLKSIRNILEGIKAHKESISKAKDLLPVNVTEIKRIQKEFEKWDREAKVYFSYVKGFFVCFGILIFFEMMDFLGSFYLNTHHAVMIIVYGILLLVGIIVYLHSNTRIVEVYLAKIICQFPSVLEHWKKHKDYLEELTIVNNYGQEDMGEKWIRNMKGCEDYNRLVGDILDRKEGENRK</sequence>
<dbReference type="OrthoDB" id="10487317at2759"/>
<evidence type="ECO:0000256" key="2">
    <source>
        <dbReference type="SAM" id="Phobius"/>
    </source>
</evidence>
<reference evidence="3" key="1">
    <citation type="submission" date="2021-06" db="EMBL/GenBank/DDBJ databases">
        <authorList>
            <person name="Kallberg Y."/>
            <person name="Tangrot J."/>
            <person name="Rosling A."/>
        </authorList>
    </citation>
    <scope>NUCLEOTIDE SEQUENCE</scope>
    <source>
        <strain evidence="3">CL551</strain>
    </source>
</reference>
<evidence type="ECO:0000313" key="4">
    <source>
        <dbReference type="Proteomes" id="UP000789342"/>
    </source>
</evidence>
<comment type="caution">
    <text evidence="3">The sequence shown here is derived from an EMBL/GenBank/DDBJ whole genome shotgun (WGS) entry which is preliminary data.</text>
</comment>
<dbReference type="AlphaFoldDB" id="A0A9N9GDQ4"/>
<keyword evidence="2" id="KW-0812">Transmembrane</keyword>
<organism evidence="3 4">
    <name type="scientific">Acaulospora morrowiae</name>
    <dbReference type="NCBI Taxonomy" id="94023"/>
    <lineage>
        <taxon>Eukaryota</taxon>
        <taxon>Fungi</taxon>
        <taxon>Fungi incertae sedis</taxon>
        <taxon>Mucoromycota</taxon>
        <taxon>Glomeromycotina</taxon>
        <taxon>Glomeromycetes</taxon>
        <taxon>Diversisporales</taxon>
        <taxon>Acaulosporaceae</taxon>
        <taxon>Acaulospora</taxon>
    </lineage>
</organism>
<protein>
    <submittedName>
        <fullName evidence="3">9637_t:CDS:1</fullName>
    </submittedName>
</protein>
<name>A0A9N9GDQ4_9GLOM</name>
<evidence type="ECO:0000313" key="3">
    <source>
        <dbReference type="EMBL" id="CAG8594908.1"/>
    </source>
</evidence>
<dbReference type="EMBL" id="CAJVPV010005711">
    <property type="protein sequence ID" value="CAG8594908.1"/>
    <property type="molecule type" value="Genomic_DNA"/>
</dbReference>
<feature type="compositionally biased region" description="Low complexity" evidence="1">
    <location>
        <begin position="35"/>
        <end position="44"/>
    </location>
</feature>
<keyword evidence="2" id="KW-1133">Transmembrane helix</keyword>
<keyword evidence="4" id="KW-1185">Reference proteome</keyword>
<proteinExistence type="predicted"/>
<gene>
    <name evidence="3" type="ORF">AMORRO_LOCUS7516</name>
</gene>
<feature type="transmembrane region" description="Helical" evidence="2">
    <location>
        <begin position="213"/>
        <end position="233"/>
    </location>
</feature>
<accession>A0A9N9GDQ4</accession>
<evidence type="ECO:0000256" key="1">
    <source>
        <dbReference type="SAM" id="MobiDB-lite"/>
    </source>
</evidence>
<feature type="transmembrane region" description="Helical" evidence="2">
    <location>
        <begin position="245"/>
        <end position="264"/>
    </location>
</feature>